<dbReference type="SUPFAM" id="SSF52980">
    <property type="entry name" value="Restriction endonuclease-like"/>
    <property type="match status" value="1"/>
</dbReference>
<protein>
    <recommendedName>
        <fullName evidence="1">DUF559 domain-containing protein</fullName>
    </recommendedName>
</protein>
<reference evidence="2 3" key="1">
    <citation type="submission" date="2016-09" db="EMBL/GenBank/DDBJ databases">
        <title>Pseudonocardia autotrophica DSM535, a candidate organism with high potential of specific P450 cytochromes.</title>
        <authorList>
            <person name="Grumaz C."/>
            <person name="Vainshtein Y."/>
            <person name="Kirstahler P."/>
            <person name="Sohn K."/>
        </authorList>
    </citation>
    <scope>NUCLEOTIDE SEQUENCE [LARGE SCALE GENOMIC DNA]</scope>
    <source>
        <strain evidence="2 3">DSM 535</strain>
    </source>
</reference>
<dbReference type="InterPro" id="IPR007569">
    <property type="entry name" value="DUF559"/>
</dbReference>
<comment type="caution">
    <text evidence="2">The sequence shown here is derived from an EMBL/GenBank/DDBJ whole genome shotgun (WGS) entry which is preliminary data.</text>
</comment>
<keyword evidence="3" id="KW-1185">Reference proteome</keyword>
<dbReference type="OrthoDB" id="4310518at2"/>
<dbReference type="Gene3D" id="3.40.960.10">
    <property type="entry name" value="VSR Endonuclease"/>
    <property type="match status" value="1"/>
</dbReference>
<dbReference type="STRING" id="2074.BG845_06289"/>
<gene>
    <name evidence="2" type="ORF">BG845_06289</name>
</gene>
<sequence>MDPARVLREQDGVLTAAQAGACGISAQAARRRIAAGRWSAPFPGVFHDRGHRYGPRARIRAAGLWSGGVVSGPAAAWWWGMLDAVPAVVDVTVPRSRRRRARPAVRVRRRDLDPADRVLRHGLGVTGRPLTVLETAAVLDDGAALLDRALQRWVTFDALHTAWCRMAGATGAHRARELLVAAADRAGSGAERRLVRLLRAAGIDGWVLGHRIGPYELDLAFPAIRLGVEFDGWAWHSDVVRFRNDRRKGNELANAGWTVLRVTWHDLDTAPGRVLAQIRQALRRAG</sequence>
<organism evidence="2 3">
    <name type="scientific">Pseudonocardia autotrophica</name>
    <name type="common">Amycolata autotrophica</name>
    <name type="synonym">Nocardia autotrophica</name>
    <dbReference type="NCBI Taxonomy" id="2074"/>
    <lineage>
        <taxon>Bacteria</taxon>
        <taxon>Bacillati</taxon>
        <taxon>Actinomycetota</taxon>
        <taxon>Actinomycetes</taxon>
        <taxon>Pseudonocardiales</taxon>
        <taxon>Pseudonocardiaceae</taxon>
        <taxon>Pseudonocardia</taxon>
    </lineage>
</organism>
<name>A0A1Y2MIZ0_PSEAH</name>
<dbReference type="AlphaFoldDB" id="A0A1Y2MIZ0"/>
<dbReference type="Pfam" id="PF04480">
    <property type="entry name" value="DUF559"/>
    <property type="match status" value="1"/>
</dbReference>
<evidence type="ECO:0000313" key="3">
    <source>
        <dbReference type="Proteomes" id="UP000194360"/>
    </source>
</evidence>
<dbReference type="InterPro" id="IPR011335">
    <property type="entry name" value="Restrct_endonuc-II-like"/>
</dbReference>
<evidence type="ECO:0000313" key="2">
    <source>
        <dbReference type="EMBL" id="OSY35132.1"/>
    </source>
</evidence>
<evidence type="ECO:0000259" key="1">
    <source>
        <dbReference type="Pfam" id="PF04480"/>
    </source>
</evidence>
<dbReference type="RefSeq" id="WP_085916349.1">
    <property type="nucleotide sequence ID" value="NZ_AP018920.1"/>
</dbReference>
<feature type="domain" description="DUF559" evidence="1">
    <location>
        <begin position="188"/>
        <end position="282"/>
    </location>
</feature>
<dbReference type="EMBL" id="MIGB01000057">
    <property type="protein sequence ID" value="OSY35132.1"/>
    <property type="molecule type" value="Genomic_DNA"/>
</dbReference>
<proteinExistence type="predicted"/>
<dbReference type="Proteomes" id="UP000194360">
    <property type="component" value="Unassembled WGS sequence"/>
</dbReference>
<accession>A0A1Y2MIZ0</accession>